<keyword evidence="1" id="KW-1133">Transmembrane helix</keyword>
<keyword evidence="3" id="KW-1185">Reference proteome</keyword>
<dbReference type="EMBL" id="ATGG01000015">
    <property type="protein sequence ID" value="EPF81525.1"/>
    <property type="molecule type" value="Genomic_DNA"/>
</dbReference>
<gene>
    <name evidence="2" type="ORF">F957_02066</name>
</gene>
<evidence type="ECO:0000313" key="3">
    <source>
        <dbReference type="Proteomes" id="UP000014523"/>
    </source>
</evidence>
<keyword evidence="1" id="KW-0472">Membrane</keyword>
<evidence type="ECO:0000313" key="2">
    <source>
        <dbReference type="EMBL" id="EPF81525.1"/>
    </source>
</evidence>
<evidence type="ECO:0000256" key="1">
    <source>
        <dbReference type="SAM" id="Phobius"/>
    </source>
</evidence>
<dbReference type="AlphaFoldDB" id="A0A829HGZ9"/>
<accession>A0A829HGZ9</accession>
<dbReference type="Proteomes" id="UP000014523">
    <property type="component" value="Unassembled WGS sequence"/>
</dbReference>
<dbReference type="RefSeq" id="WP_016542970.1">
    <property type="nucleotide sequence ID" value="NZ_ASQH01000024.1"/>
</dbReference>
<sequence>MACYHYKDFFYCLDLKIFIPLIGPLLTLLLGIMALPFIERFKKRIERIRLLKALREELSDELIYTEKSFSMLITTYQKTIKLVDGEKVEIYNTSQPGVLTLYSVSNLLENHFENLDSEVRQSLKNLKENMDFLNNLDEKLHDIYKENVREMDTQEKIKKELSSYLCLLLIHRYSITHLIDILRYKKSELKNYRDLEYPEAISTQLIKINRPELQPIFNFEFE</sequence>
<keyword evidence="1" id="KW-0812">Transmembrane</keyword>
<reference evidence="2 3" key="1">
    <citation type="submission" date="2013-06" db="EMBL/GenBank/DDBJ databases">
        <title>The Genome Sequence of Acinetobacter gyllenbergii CIP 110306.</title>
        <authorList>
            <consortium name="The Broad Institute Genome Sequencing Platform"/>
            <consortium name="The Broad Institute Genome Sequencing Center for Infectious Disease"/>
            <person name="Cerqueira G."/>
            <person name="Feldgarden M."/>
            <person name="Courvalin P."/>
            <person name="Perichon B."/>
            <person name="Grillot-Courvalin C."/>
            <person name="Clermont D."/>
            <person name="Rocha E."/>
            <person name="Yoon E.-J."/>
            <person name="Nemec A."/>
            <person name="Young S.K."/>
            <person name="Zeng Q."/>
            <person name="Gargeya S."/>
            <person name="Fitzgerald M."/>
            <person name="Abouelleil A."/>
            <person name="Alvarado L."/>
            <person name="Berlin A.M."/>
            <person name="Chapman S.B."/>
            <person name="Dewar J."/>
            <person name="Goldberg J."/>
            <person name="Griggs A."/>
            <person name="Gujja S."/>
            <person name="Hansen M."/>
            <person name="Howarth C."/>
            <person name="Imamovic A."/>
            <person name="Larimer J."/>
            <person name="McCowan C."/>
            <person name="Murphy C."/>
            <person name="Pearson M."/>
            <person name="Priest M."/>
            <person name="Roberts A."/>
            <person name="Saif S."/>
            <person name="Shea T."/>
            <person name="Sykes S."/>
            <person name="Wortman J."/>
            <person name="Nusbaum C."/>
            <person name="Birren B."/>
        </authorList>
    </citation>
    <scope>NUCLEOTIDE SEQUENCE [LARGE SCALE GENOMIC DNA]</scope>
    <source>
        <strain evidence="2 3">CIP 110306</strain>
    </source>
</reference>
<comment type="caution">
    <text evidence="2">The sequence shown here is derived from an EMBL/GenBank/DDBJ whole genome shotgun (WGS) entry which is preliminary data.</text>
</comment>
<protein>
    <submittedName>
        <fullName evidence="2">Uncharacterized protein</fullName>
    </submittedName>
</protein>
<organism evidence="2 3">
    <name type="scientific">Acinetobacter gyllenbergii CIP 110306 = MTCC 11365</name>
    <dbReference type="NCBI Taxonomy" id="1217657"/>
    <lineage>
        <taxon>Bacteria</taxon>
        <taxon>Pseudomonadati</taxon>
        <taxon>Pseudomonadota</taxon>
        <taxon>Gammaproteobacteria</taxon>
        <taxon>Moraxellales</taxon>
        <taxon>Moraxellaceae</taxon>
        <taxon>Acinetobacter</taxon>
    </lineage>
</organism>
<feature type="transmembrane region" description="Helical" evidence="1">
    <location>
        <begin position="17"/>
        <end position="38"/>
    </location>
</feature>
<proteinExistence type="predicted"/>
<name>A0A829HGZ9_9GAMM</name>